<evidence type="ECO:0000256" key="3">
    <source>
        <dbReference type="ARBA" id="ARBA00023163"/>
    </source>
</evidence>
<evidence type="ECO:0000256" key="4">
    <source>
        <dbReference type="PROSITE-ProRule" id="PRU00335"/>
    </source>
</evidence>
<dbReference type="AlphaFoldDB" id="A0A0G3GNI9"/>
<feature type="DNA-binding region" description="H-T-H motif" evidence="4">
    <location>
        <begin position="33"/>
        <end position="52"/>
    </location>
</feature>
<dbReference type="SUPFAM" id="SSF46689">
    <property type="entry name" value="Homeodomain-like"/>
    <property type="match status" value="1"/>
</dbReference>
<reference evidence="6 7" key="1">
    <citation type="submission" date="2015-05" db="EMBL/GenBank/DDBJ databases">
        <title>Complete genome sequence of Corynebacterium epidermidicanis DSM 45586, isolated from the skin of a dog suffering from pruritus.</title>
        <authorList>
            <person name="Ruckert C."/>
            <person name="Albersmeier A."/>
            <person name="Winkler A."/>
            <person name="Tauch A."/>
        </authorList>
    </citation>
    <scope>NUCLEOTIDE SEQUENCE [LARGE SCALE GENOMIC DNA]</scope>
    <source>
        <strain evidence="6 7">DSM 45586</strain>
    </source>
</reference>
<proteinExistence type="predicted"/>
<keyword evidence="1" id="KW-0805">Transcription regulation</keyword>
<organism evidence="6 7">
    <name type="scientific">Corynebacterium epidermidicanis</name>
    <dbReference type="NCBI Taxonomy" id="1050174"/>
    <lineage>
        <taxon>Bacteria</taxon>
        <taxon>Bacillati</taxon>
        <taxon>Actinomycetota</taxon>
        <taxon>Actinomycetes</taxon>
        <taxon>Mycobacteriales</taxon>
        <taxon>Corynebacteriaceae</taxon>
        <taxon>Corynebacterium</taxon>
    </lineage>
</organism>
<dbReference type="RefSeq" id="WP_052843363.1">
    <property type="nucleotide sequence ID" value="NZ_CP011541.1"/>
</dbReference>
<dbReference type="Proteomes" id="UP000035368">
    <property type="component" value="Chromosome"/>
</dbReference>
<dbReference type="InterPro" id="IPR050109">
    <property type="entry name" value="HTH-type_TetR-like_transc_reg"/>
</dbReference>
<feature type="domain" description="HTH tetR-type" evidence="5">
    <location>
        <begin position="10"/>
        <end position="70"/>
    </location>
</feature>
<dbReference type="Gene3D" id="1.10.357.10">
    <property type="entry name" value="Tetracycline Repressor, domain 2"/>
    <property type="match status" value="1"/>
</dbReference>
<accession>A0A0G3GNI9</accession>
<evidence type="ECO:0000313" key="6">
    <source>
        <dbReference type="EMBL" id="AKK02704.1"/>
    </source>
</evidence>
<sequence>MAGLRESKKAATRAAIAAAAAEIAMRDGADAVTVAAIAEAANVSTRTFHNYFASREEALGEYLRGSVEALLAKAEGIPATTSLFDTIELILIDTILHDKNMRGTITALFTISQQVDCMSPGQVPAEMKELTQWFLERCYARYPDHDRLRVQLAFQLAAHTAAAAIESELLHSGSMEATDQLEQRIRKTFALVRSGEFTR</sequence>
<dbReference type="GO" id="GO:0000976">
    <property type="term" value="F:transcription cis-regulatory region binding"/>
    <property type="evidence" value="ECO:0007669"/>
    <property type="project" value="TreeGrafter"/>
</dbReference>
<keyword evidence="2 4" id="KW-0238">DNA-binding</keyword>
<dbReference type="KEGG" id="cei:CEPID_04155"/>
<dbReference type="Pfam" id="PF00440">
    <property type="entry name" value="TetR_N"/>
    <property type="match status" value="1"/>
</dbReference>
<evidence type="ECO:0000313" key="7">
    <source>
        <dbReference type="Proteomes" id="UP000035368"/>
    </source>
</evidence>
<dbReference type="PANTHER" id="PTHR30055:SF238">
    <property type="entry name" value="MYCOFACTOCIN BIOSYNTHESIS TRANSCRIPTIONAL REGULATOR MFTR-RELATED"/>
    <property type="match status" value="1"/>
</dbReference>
<dbReference type="PANTHER" id="PTHR30055">
    <property type="entry name" value="HTH-TYPE TRANSCRIPTIONAL REGULATOR RUTR"/>
    <property type="match status" value="1"/>
</dbReference>
<keyword evidence="7" id="KW-1185">Reference proteome</keyword>
<gene>
    <name evidence="6" type="ORF">CEPID_04155</name>
</gene>
<protein>
    <submittedName>
        <fullName evidence="6">Transcriptional regulator, TetR family</fullName>
    </submittedName>
</protein>
<dbReference type="STRING" id="1050174.CEPID_04155"/>
<dbReference type="EMBL" id="CP011541">
    <property type="protein sequence ID" value="AKK02704.1"/>
    <property type="molecule type" value="Genomic_DNA"/>
</dbReference>
<dbReference type="GO" id="GO:0003700">
    <property type="term" value="F:DNA-binding transcription factor activity"/>
    <property type="evidence" value="ECO:0007669"/>
    <property type="project" value="TreeGrafter"/>
</dbReference>
<dbReference type="PATRIC" id="fig|1050174.4.peg.843"/>
<evidence type="ECO:0000256" key="2">
    <source>
        <dbReference type="ARBA" id="ARBA00023125"/>
    </source>
</evidence>
<dbReference type="PROSITE" id="PS50977">
    <property type="entry name" value="HTH_TETR_2"/>
    <property type="match status" value="1"/>
</dbReference>
<evidence type="ECO:0000259" key="5">
    <source>
        <dbReference type="PROSITE" id="PS50977"/>
    </source>
</evidence>
<dbReference type="InterPro" id="IPR009057">
    <property type="entry name" value="Homeodomain-like_sf"/>
</dbReference>
<keyword evidence="3" id="KW-0804">Transcription</keyword>
<dbReference type="InterPro" id="IPR001647">
    <property type="entry name" value="HTH_TetR"/>
</dbReference>
<name>A0A0G3GNI9_9CORY</name>
<evidence type="ECO:0000256" key="1">
    <source>
        <dbReference type="ARBA" id="ARBA00023015"/>
    </source>
</evidence>
<dbReference type="OrthoDB" id="8688418at2"/>